<gene>
    <name evidence="2" type="ORF">ADM90_09210</name>
</gene>
<dbReference type="EMBL" id="LGCI01000005">
    <property type="protein sequence ID" value="KOY83703.1"/>
    <property type="molecule type" value="Genomic_DNA"/>
</dbReference>
<dbReference type="STRING" id="33935.ADM90_09210"/>
<proteinExistence type="predicted"/>
<dbReference type="PANTHER" id="PTHR43355">
    <property type="entry name" value="FLAVIN REDUCTASE (NADPH)"/>
    <property type="match status" value="1"/>
</dbReference>
<reference evidence="2 3" key="1">
    <citation type="submission" date="2015-07" db="EMBL/GenBank/DDBJ databases">
        <title>Genome sequencing project for genomic taxonomy and phylogenomics of Bacillus-like bacteria.</title>
        <authorList>
            <person name="Liu B."/>
            <person name="Wang J."/>
            <person name="Zhu Y."/>
            <person name="Liu G."/>
            <person name="Chen Q."/>
            <person name="Chen Z."/>
            <person name="Che J."/>
            <person name="Ge C."/>
            <person name="Shi H."/>
            <person name="Pan Z."/>
            <person name="Liu X."/>
        </authorList>
    </citation>
    <scope>NUCLEOTIDE SEQUENCE [LARGE SCALE GENOMIC DNA]</scope>
    <source>
        <strain evidence="2 3">DSM 54</strain>
    </source>
</reference>
<sequence length="206" mass="22959">MNILLLGATGRVGSQLVARALKEHHNVTALVRNPQQRLVQHRQLRIVQGDVLDKQAIEQAMLNIDVVVSALNTDGSTTLSASIPIILEAMKQQNVTRIITIGTAGILQSRVTPTIFRYQSSESKRKSIFAAQEHQRVFEHLQQSTMDWTIVCPTYLADGDFTGVHRVARNFLPEGGTKISVADTADFAYQQLFSKEFFHTRVGIAY</sequence>
<dbReference type="OrthoDB" id="9785372at2"/>
<dbReference type="RefSeq" id="WP_053994938.1">
    <property type="nucleotide sequence ID" value="NZ_CP065643.1"/>
</dbReference>
<dbReference type="InterPro" id="IPR016040">
    <property type="entry name" value="NAD(P)-bd_dom"/>
</dbReference>
<accession>A0A0M9DMK9</accession>
<dbReference type="AlphaFoldDB" id="A0A0M9DMK9"/>
<dbReference type="Pfam" id="PF13460">
    <property type="entry name" value="NAD_binding_10"/>
    <property type="match status" value="1"/>
</dbReference>
<evidence type="ECO:0000313" key="2">
    <source>
        <dbReference type="EMBL" id="KOY83703.1"/>
    </source>
</evidence>
<dbReference type="PANTHER" id="PTHR43355:SF2">
    <property type="entry name" value="FLAVIN REDUCTASE (NADPH)"/>
    <property type="match status" value="1"/>
</dbReference>
<dbReference type="Gene3D" id="3.40.50.720">
    <property type="entry name" value="NAD(P)-binding Rossmann-like Domain"/>
    <property type="match status" value="1"/>
</dbReference>
<dbReference type="CDD" id="cd05244">
    <property type="entry name" value="BVR-B_like_SDR_a"/>
    <property type="match status" value="1"/>
</dbReference>
<comment type="caution">
    <text evidence="2">The sequence shown here is derived from an EMBL/GenBank/DDBJ whole genome shotgun (WGS) entry which is preliminary data.</text>
</comment>
<dbReference type="InterPro" id="IPR036291">
    <property type="entry name" value="NAD(P)-bd_dom_sf"/>
</dbReference>
<evidence type="ECO:0000259" key="1">
    <source>
        <dbReference type="Pfam" id="PF13460"/>
    </source>
</evidence>
<keyword evidence="3" id="KW-1185">Reference proteome</keyword>
<dbReference type="InterPro" id="IPR051606">
    <property type="entry name" value="Polyketide_Oxido-like"/>
</dbReference>
<name>A0A0M9DMK9_9BACI</name>
<dbReference type="SUPFAM" id="SSF51735">
    <property type="entry name" value="NAD(P)-binding Rossmann-fold domains"/>
    <property type="match status" value="1"/>
</dbReference>
<feature type="domain" description="NAD(P)-binding" evidence="1">
    <location>
        <begin position="7"/>
        <end position="193"/>
    </location>
</feature>
<dbReference type="PATRIC" id="fig|33935.3.peg.1335"/>
<evidence type="ECO:0000313" key="3">
    <source>
        <dbReference type="Proteomes" id="UP000037977"/>
    </source>
</evidence>
<organism evidence="2 3">
    <name type="scientific">Lysinibacillus macroides</name>
    <dbReference type="NCBI Taxonomy" id="33935"/>
    <lineage>
        <taxon>Bacteria</taxon>
        <taxon>Bacillati</taxon>
        <taxon>Bacillota</taxon>
        <taxon>Bacilli</taxon>
        <taxon>Bacillales</taxon>
        <taxon>Bacillaceae</taxon>
        <taxon>Lysinibacillus</taxon>
    </lineage>
</organism>
<dbReference type="Proteomes" id="UP000037977">
    <property type="component" value="Unassembled WGS sequence"/>
</dbReference>
<protein>
    <recommendedName>
        <fullName evidence="1">NAD(P)-binding domain-containing protein</fullName>
    </recommendedName>
</protein>
<dbReference type="GO" id="GO:0016646">
    <property type="term" value="F:oxidoreductase activity, acting on the CH-NH group of donors, NAD or NADP as acceptor"/>
    <property type="evidence" value="ECO:0007669"/>
    <property type="project" value="TreeGrafter"/>
</dbReference>